<evidence type="ECO:0000256" key="2">
    <source>
        <dbReference type="ARBA" id="ARBA00012438"/>
    </source>
</evidence>
<dbReference type="InterPro" id="IPR004358">
    <property type="entry name" value="Sig_transdc_His_kin-like_C"/>
</dbReference>
<dbReference type="Pfam" id="PF01590">
    <property type="entry name" value="GAF"/>
    <property type="match status" value="1"/>
</dbReference>
<feature type="domain" description="Histidine kinase" evidence="8">
    <location>
        <begin position="442"/>
        <end position="593"/>
    </location>
</feature>
<protein>
    <recommendedName>
        <fullName evidence="2">histidine kinase</fullName>
        <ecNumber evidence="2">2.7.13.3</ecNumber>
    </recommendedName>
</protein>
<evidence type="ECO:0000259" key="8">
    <source>
        <dbReference type="PROSITE" id="PS50109"/>
    </source>
</evidence>
<dbReference type="InterPro" id="IPR005467">
    <property type="entry name" value="His_kinase_dom"/>
</dbReference>
<dbReference type="PROSITE" id="PS50109">
    <property type="entry name" value="HIS_KIN"/>
    <property type="match status" value="1"/>
</dbReference>
<comment type="catalytic activity">
    <reaction evidence="1">
        <text>ATP + protein L-histidine = ADP + protein N-phospho-L-histidine.</text>
        <dbReference type="EC" id="2.7.13.3"/>
    </reaction>
</comment>
<evidence type="ECO:0000256" key="1">
    <source>
        <dbReference type="ARBA" id="ARBA00000085"/>
    </source>
</evidence>
<dbReference type="GO" id="GO:0000160">
    <property type="term" value="P:phosphorelay signal transduction system"/>
    <property type="evidence" value="ECO:0007669"/>
    <property type="project" value="UniProtKB-KW"/>
</dbReference>
<dbReference type="Pfam" id="PF02518">
    <property type="entry name" value="HATPase_c"/>
    <property type="match status" value="1"/>
</dbReference>
<dbReference type="Gene3D" id="3.30.450.40">
    <property type="match status" value="1"/>
</dbReference>
<gene>
    <name evidence="9" type="ORF">J3U87_30700</name>
</gene>
<organism evidence="9 10">
    <name type="scientific">Sulfidibacter corallicola</name>
    <dbReference type="NCBI Taxonomy" id="2818388"/>
    <lineage>
        <taxon>Bacteria</taxon>
        <taxon>Pseudomonadati</taxon>
        <taxon>Acidobacteriota</taxon>
        <taxon>Holophagae</taxon>
        <taxon>Acanthopleuribacterales</taxon>
        <taxon>Acanthopleuribacteraceae</taxon>
        <taxon>Sulfidibacter</taxon>
    </lineage>
</organism>
<keyword evidence="3" id="KW-0808">Transferase</keyword>
<evidence type="ECO:0000313" key="9">
    <source>
        <dbReference type="EMBL" id="QTD49974.1"/>
    </source>
</evidence>
<dbReference type="SMART" id="SM00387">
    <property type="entry name" value="HATPase_c"/>
    <property type="match status" value="1"/>
</dbReference>
<dbReference type="EC" id="2.7.13.3" evidence="2"/>
<evidence type="ECO:0000313" key="10">
    <source>
        <dbReference type="Proteomes" id="UP000663929"/>
    </source>
</evidence>
<keyword evidence="7" id="KW-0902">Two-component regulatory system</keyword>
<dbReference type="PRINTS" id="PR00344">
    <property type="entry name" value="BCTRLSENSOR"/>
</dbReference>
<dbReference type="EMBL" id="CP071793">
    <property type="protein sequence ID" value="QTD49974.1"/>
    <property type="molecule type" value="Genomic_DNA"/>
</dbReference>
<evidence type="ECO:0000256" key="5">
    <source>
        <dbReference type="ARBA" id="ARBA00022777"/>
    </source>
</evidence>
<keyword evidence="6" id="KW-0067">ATP-binding</keyword>
<keyword evidence="10" id="KW-1185">Reference proteome</keyword>
<keyword evidence="5" id="KW-0418">Kinase</keyword>
<dbReference type="InterPro" id="IPR003594">
    <property type="entry name" value="HATPase_dom"/>
</dbReference>
<evidence type="ECO:0000256" key="6">
    <source>
        <dbReference type="ARBA" id="ARBA00022840"/>
    </source>
</evidence>
<dbReference type="SUPFAM" id="SSF55781">
    <property type="entry name" value="GAF domain-like"/>
    <property type="match status" value="1"/>
</dbReference>
<dbReference type="RefSeq" id="WP_237379605.1">
    <property type="nucleotide sequence ID" value="NZ_CP071793.1"/>
</dbReference>
<dbReference type="PANTHER" id="PTHR43065:SF46">
    <property type="entry name" value="C4-DICARBOXYLATE TRANSPORT SENSOR PROTEIN DCTB"/>
    <property type="match status" value="1"/>
</dbReference>
<evidence type="ECO:0000256" key="3">
    <source>
        <dbReference type="ARBA" id="ARBA00022679"/>
    </source>
</evidence>
<reference evidence="9" key="1">
    <citation type="submission" date="2021-03" db="EMBL/GenBank/DDBJ databases">
        <title>Acanthopleuribacteraceae sp. M133.</title>
        <authorList>
            <person name="Wang G."/>
        </authorList>
    </citation>
    <scope>NUCLEOTIDE SEQUENCE</scope>
    <source>
        <strain evidence="9">M133</strain>
    </source>
</reference>
<dbReference type="Proteomes" id="UP000663929">
    <property type="component" value="Chromosome"/>
</dbReference>
<evidence type="ECO:0000256" key="4">
    <source>
        <dbReference type="ARBA" id="ARBA00022741"/>
    </source>
</evidence>
<dbReference type="InterPro" id="IPR029016">
    <property type="entry name" value="GAF-like_dom_sf"/>
</dbReference>
<accession>A0A8A4TL98</accession>
<name>A0A8A4TL98_SULCO</name>
<proteinExistence type="predicted"/>
<dbReference type="GO" id="GO:0004673">
    <property type="term" value="F:protein histidine kinase activity"/>
    <property type="evidence" value="ECO:0007669"/>
    <property type="project" value="UniProtKB-EC"/>
</dbReference>
<dbReference type="AlphaFoldDB" id="A0A8A4TL98"/>
<dbReference type="GO" id="GO:0005524">
    <property type="term" value="F:ATP binding"/>
    <property type="evidence" value="ECO:0007669"/>
    <property type="project" value="UniProtKB-KW"/>
</dbReference>
<dbReference type="InterPro" id="IPR003018">
    <property type="entry name" value="GAF"/>
</dbReference>
<sequence>MPGPSTLKVVLLTDCPDVEASLSAAVSKVSDLEVGFEVWSAPLAVIPEGEWPVLFLAMRDPAKALVQLQVIRNAPVCSGTRISLVLDDPVRCPPEAVLRLYDVSDVRASADIHPKSLCHWIRNALQQYRDQRERKVIDEILGLGRLATGTDYVKLIVQNLARKLGYKYAFVGRVLSPPRERTVRTVSLWSGDHFVENFEYQLDETPCDQVLSGRRVCVYPISVHRTFPNDHELKEMGVVSYIGCPILNADGSLLGLLACLDTKPMTRVEEHKPIIEFFASRAGVELERQDSMDGLRKLNEILEERVAKRTEELEQTHKVMVEIAHRAGMAEIATGVLHNIGNLLNSVRVSSDLIKIAVDDSHLPLIHRINEMIETHKGDLGSFLDHDTKGTLVTECLAQLELALSKKFDLLGHESGIILSHTKTISQVIQTQQAYAEGPAFLESADLNDLVRITLELMIGSLDRHRVKVICHFGDEIPVTVQKAKMIQVLGNLLQNAKEAVLALDKRHRKIVISTFTARSGRAGLSVKDNGVGFTAPERERLFKFGFTTKETGHGFGLHSSHIFLKDMDGTLTAESAGKGKGAVFTLTLPMARNGRIEPAP</sequence>
<keyword evidence="4" id="KW-0547">Nucleotide-binding</keyword>
<dbReference type="KEGG" id="scor:J3U87_30700"/>
<dbReference type="PANTHER" id="PTHR43065">
    <property type="entry name" value="SENSOR HISTIDINE KINASE"/>
    <property type="match status" value="1"/>
</dbReference>
<evidence type="ECO:0000256" key="7">
    <source>
        <dbReference type="ARBA" id="ARBA00023012"/>
    </source>
</evidence>
<dbReference type="Gene3D" id="3.30.565.10">
    <property type="entry name" value="Histidine kinase-like ATPase, C-terminal domain"/>
    <property type="match status" value="1"/>
</dbReference>
<dbReference type="InterPro" id="IPR036890">
    <property type="entry name" value="HATPase_C_sf"/>
</dbReference>
<dbReference type="SUPFAM" id="SSF55874">
    <property type="entry name" value="ATPase domain of HSP90 chaperone/DNA topoisomerase II/histidine kinase"/>
    <property type="match status" value="1"/>
</dbReference>